<gene>
    <name evidence="1" type="ORF">MANES_10G124300</name>
</gene>
<accession>A0A2C9V5U9</accession>
<sequence>MNNNLITSSQILETNEIKPTHRKKTSHIFIFFDCAWEDPFSSTFVVDVHVHLLPFVERQLT</sequence>
<dbReference type="AlphaFoldDB" id="A0A2C9V5U9"/>
<organism evidence="1">
    <name type="scientific">Manihot esculenta</name>
    <name type="common">Cassava</name>
    <name type="synonym">Jatropha manihot</name>
    <dbReference type="NCBI Taxonomy" id="3983"/>
    <lineage>
        <taxon>Eukaryota</taxon>
        <taxon>Viridiplantae</taxon>
        <taxon>Streptophyta</taxon>
        <taxon>Embryophyta</taxon>
        <taxon>Tracheophyta</taxon>
        <taxon>Spermatophyta</taxon>
        <taxon>Magnoliopsida</taxon>
        <taxon>eudicotyledons</taxon>
        <taxon>Gunneridae</taxon>
        <taxon>Pentapetalae</taxon>
        <taxon>rosids</taxon>
        <taxon>fabids</taxon>
        <taxon>Malpighiales</taxon>
        <taxon>Euphorbiaceae</taxon>
        <taxon>Crotonoideae</taxon>
        <taxon>Manihoteae</taxon>
        <taxon>Manihot</taxon>
    </lineage>
</organism>
<evidence type="ECO:0000313" key="1">
    <source>
        <dbReference type="EMBL" id="OAY39816.1"/>
    </source>
</evidence>
<proteinExistence type="predicted"/>
<name>A0A2C9V5U9_MANES</name>
<protein>
    <submittedName>
        <fullName evidence="1">Uncharacterized protein</fullName>
    </submittedName>
</protein>
<reference evidence="1" key="1">
    <citation type="submission" date="2016-02" db="EMBL/GenBank/DDBJ databases">
        <title>WGS assembly of Manihot esculenta.</title>
        <authorList>
            <person name="Bredeson J.V."/>
            <person name="Prochnik S.E."/>
            <person name="Lyons J.B."/>
            <person name="Schmutz J."/>
            <person name="Grimwood J."/>
            <person name="Vrebalov J."/>
            <person name="Bart R.S."/>
            <person name="Amuge T."/>
            <person name="Ferguson M.E."/>
            <person name="Green R."/>
            <person name="Putnam N."/>
            <person name="Stites J."/>
            <person name="Rounsley S."/>
            <person name="Rokhsar D.S."/>
        </authorList>
    </citation>
    <scope>NUCLEOTIDE SEQUENCE [LARGE SCALE GENOMIC DNA]</scope>
    <source>
        <tissue evidence="1">Leaf</tissue>
    </source>
</reference>
<dbReference type="EMBL" id="CM004396">
    <property type="protein sequence ID" value="OAY39816.1"/>
    <property type="molecule type" value="Genomic_DNA"/>
</dbReference>